<dbReference type="SUPFAM" id="SSF46894">
    <property type="entry name" value="C-terminal effector domain of the bipartite response regulators"/>
    <property type="match status" value="1"/>
</dbReference>
<dbReference type="Proteomes" id="UP000326961">
    <property type="component" value="Chromosome"/>
</dbReference>
<dbReference type="SMART" id="SM00448">
    <property type="entry name" value="REC"/>
    <property type="match status" value="1"/>
</dbReference>
<evidence type="ECO:0000256" key="4">
    <source>
        <dbReference type="ARBA" id="ARBA00023015"/>
    </source>
</evidence>
<evidence type="ECO:0000256" key="8">
    <source>
        <dbReference type="PROSITE-ProRule" id="PRU00169"/>
    </source>
</evidence>
<proteinExistence type="predicted"/>
<dbReference type="GO" id="GO:0006355">
    <property type="term" value="P:regulation of DNA-templated transcription"/>
    <property type="evidence" value="ECO:0007669"/>
    <property type="project" value="InterPro"/>
</dbReference>
<dbReference type="CDD" id="cd00383">
    <property type="entry name" value="trans_reg_C"/>
    <property type="match status" value="1"/>
</dbReference>
<evidence type="ECO:0000256" key="7">
    <source>
        <dbReference type="ARBA" id="ARBA00024867"/>
    </source>
</evidence>
<dbReference type="PANTHER" id="PTHR48111">
    <property type="entry name" value="REGULATOR OF RPOS"/>
    <property type="match status" value="1"/>
</dbReference>
<evidence type="ECO:0000256" key="6">
    <source>
        <dbReference type="ARBA" id="ARBA00023163"/>
    </source>
</evidence>
<evidence type="ECO:0000256" key="2">
    <source>
        <dbReference type="ARBA" id="ARBA00022553"/>
    </source>
</evidence>
<dbReference type="FunFam" id="1.10.10.10:FF:000005">
    <property type="entry name" value="Two-component system response regulator"/>
    <property type="match status" value="1"/>
</dbReference>
<dbReference type="InterPro" id="IPR036388">
    <property type="entry name" value="WH-like_DNA-bd_sf"/>
</dbReference>
<reference evidence="12 13" key="1">
    <citation type="submission" date="2018-09" db="EMBL/GenBank/DDBJ databases">
        <title>A clostridial neurotoxin that targets Anopheles mosquitoes.</title>
        <authorList>
            <person name="Contreras E."/>
            <person name="Masuyer G."/>
            <person name="Qureshi N."/>
            <person name="Chawla S."/>
            <person name="Lim H.L."/>
            <person name="Chen J."/>
            <person name="Stenmark P."/>
            <person name="Gill S."/>
        </authorList>
    </citation>
    <scope>NUCLEOTIDE SEQUENCE [LARGE SCALE GENOMIC DNA]</scope>
    <source>
        <strain evidence="12 13">Cbm</strain>
    </source>
</reference>
<dbReference type="Gene3D" id="6.10.250.690">
    <property type="match status" value="1"/>
</dbReference>
<dbReference type="InterPro" id="IPR011006">
    <property type="entry name" value="CheY-like_superfamily"/>
</dbReference>
<dbReference type="FunFam" id="3.40.50.2300:FF:000001">
    <property type="entry name" value="DNA-binding response regulator PhoB"/>
    <property type="match status" value="1"/>
</dbReference>
<dbReference type="AlphaFoldDB" id="A0A5P3XEW8"/>
<accession>A0A5P3XEW8</accession>
<feature type="modified residue" description="4-aspartylphosphate" evidence="8">
    <location>
        <position position="52"/>
    </location>
</feature>
<keyword evidence="3" id="KW-0902">Two-component regulatory system</keyword>
<sequence>MKKILIIEDEKNISSFVKMELEFEGYITQVIEDGKQGLDEAINKDYDLILLDLMLPSLNGIEICRRLKKEKHTPIIMLSAKDSVMDKVSGLQMGADDYVSKPFAIEELLARIQVVFRRDNNSNSKNLNFKDLSINIDSRVVKKGDEELNLTNKEYELLLYLMENKDKVISRLSLLESVWGYNYETETNVVDVYVRHLRNKLDTEDKEEYIKTVRSIGYVMRS</sequence>
<dbReference type="Gene3D" id="3.40.50.2300">
    <property type="match status" value="1"/>
</dbReference>
<evidence type="ECO:0000256" key="9">
    <source>
        <dbReference type="PROSITE-ProRule" id="PRU01091"/>
    </source>
</evidence>
<dbReference type="EMBL" id="CP032452">
    <property type="protein sequence ID" value="QEZ68877.1"/>
    <property type="molecule type" value="Genomic_DNA"/>
</dbReference>
<name>A0A5P3XEW8_PARBF</name>
<evidence type="ECO:0000313" key="13">
    <source>
        <dbReference type="Proteomes" id="UP000326961"/>
    </source>
</evidence>
<dbReference type="GO" id="GO:0000976">
    <property type="term" value="F:transcription cis-regulatory region binding"/>
    <property type="evidence" value="ECO:0007669"/>
    <property type="project" value="TreeGrafter"/>
</dbReference>
<dbReference type="InterPro" id="IPR001789">
    <property type="entry name" value="Sig_transdc_resp-reg_receiver"/>
</dbReference>
<keyword evidence="2 8" id="KW-0597">Phosphoprotein</keyword>
<protein>
    <recommendedName>
        <fullName evidence="1">Stage 0 sporulation protein A homolog</fullName>
    </recommendedName>
</protein>
<comment type="function">
    <text evidence="7">May play the central regulatory role in sporulation. It may be an element of the effector pathway responsible for the activation of sporulation genes in response to nutritional stress. Spo0A may act in concert with spo0H (a sigma factor) to control the expression of some genes that are critical to the sporulation process.</text>
</comment>
<dbReference type="GO" id="GO:0032993">
    <property type="term" value="C:protein-DNA complex"/>
    <property type="evidence" value="ECO:0007669"/>
    <property type="project" value="TreeGrafter"/>
</dbReference>
<keyword evidence="5 9" id="KW-0238">DNA-binding</keyword>
<dbReference type="PANTHER" id="PTHR48111:SF22">
    <property type="entry name" value="REGULATOR OF RPOS"/>
    <property type="match status" value="1"/>
</dbReference>
<feature type="domain" description="Response regulatory" evidence="10">
    <location>
        <begin position="3"/>
        <end position="116"/>
    </location>
</feature>
<dbReference type="InterPro" id="IPR039420">
    <property type="entry name" value="WalR-like"/>
</dbReference>
<evidence type="ECO:0000259" key="10">
    <source>
        <dbReference type="PROSITE" id="PS50110"/>
    </source>
</evidence>
<dbReference type="PROSITE" id="PS51755">
    <property type="entry name" value="OMPR_PHOB"/>
    <property type="match status" value="1"/>
</dbReference>
<dbReference type="InterPro" id="IPR016032">
    <property type="entry name" value="Sig_transdc_resp-reg_C-effctor"/>
</dbReference>
<evidence type="ECO:0000259" key="11">
    <source>
        <dbReference type="PROSITE" id="PS51755"/>
    </source>
</evidence>
<keyword evidence="4" id="KW-0805">Transcription regulation</keyword>
<dbReference type="GO" id="GO:0000156">
    <property type="term" value="F:phosphorelay response regulator activity"/>
    <property type="evidence" value="ECO:0007669"/>
    <property type="project" value="TreeGrafter"/>
</dbReference>
<evidence type="ECO:0000256" key="1">
    <source>
        <dbReference type="ARBA" id="ARBA00018672"/>
    </source>
</evidence>
<dbReference type="Gene3D" id="1.10.10.10">
    <property type="entry name" value="Winged helix-like DNA-binding domain superfamily/Winged helix DNA-binding domain"/>
    <property type="match status" value="1"/>
</dbReference>
<dbReference type="Pfam" id="PF00072">
    <property type="entry name" value="Response_reg"/>
    <property type="match status" value="1"/>
</dbReference>
<dbReference type="Pfam" id="PF00486">
    <property type="entry name" value="Trans_reg_C"/>
    <property type="match status" value="1"/>
</dbReference>
<dbReference type="RefSeq" id="WP_150886532.1">
    <property type="nucleotide sequence ID" value="NZ_CP032452.1"/>
</dbReference>
<feature type="DNA-binding region" description="OmpR/PhoB-type" evidence="9">
    <location>
        <begin position="124"/>
        <end position="222"/>
    </location>
</feature>
<keyword evidence="6" id="KW-0804">Transcription</keyword>
<evidence type="ECO:0000313" key="12">
    <source>
        <dbReference type="EMBL" id="QEZ68877.1"/>
    </source>
</evidence>
<evidence type="ECO:0000256" key="5">
    <source>
        <dbReference type="ARBA" id="ARBA00023125"/>
    </source>
</evidence>
<dbReference type="SUPFAM" id="SSF52172">
    <property type="entry name" value="CheY-like"/>
    <property type="match status" value="1"/>
</dbReference>
<dbReference type="InterPro" id="IPR001867">
    <property type="entry name" value="OmpR/PhoB-type_DNA-bd"/>
</dbReference>
<dbReference type="PROSITE" id="PS50110">
    <property type="entry name" value="RESPONSE_REGULATORY"/>
    <property type="match status" value="1"/>
</dbReference>
<evidence type="ECO:0000256" key="3">
    <source>
        <dbReference type="ARBA" id="ARBA00023012"/>
    </source>
</evidence>
<dbReference type="GO" id="GO:0005829">
    <property type="term" value="C:cytosol"/>
    <property type="evidence" value="ECO:0007669"/>
    <property type="project" value="TreeGrafter"/>
</dbReference>
<feature type="domain" description="OmpR/PhoB-type" evidence="11">
    <location>
        <begin position="124"/>
        <end position="222"/>
    </location>
</feature>
<dbReference type="SMART" id="SM00862">
    <property type="entry name" value="Trans_reg_C"/>
    <property type="match status" value="1"/>
</dbReference>
<gene>
    <name evidence="12" type="ORF">D4A35_07985</name>
</gene>
<organism evidence="12 13">
    <name type="scientific">Paraclostridium bifermentans</name>
    <name type="common">Clostridium bifermentans</name>
    <dbReference type="NCBI Taxonomy" id="1490"/>
    <lineage>
        <taxon>Bacteria</taxon>
        <taxon>Bacillati</taxon>
        <taxon>Bacillota</taxon>
        <taxon>Clostridia</taxon>
        <taxon>Peptostreptococcales</taxon>
        <taxon>Peptostreptococcaceae</taxon>
        <taxon>Paraclostridium</taxon>
    </lineage>
</organism>